<comment type="caution">
    <text evidence="1">The sequence shown here is derived from an EMBL/GenBank/DDBJ whole genome shotgun (WGS) entry which is preliminary data.</text>
</comment>
<name>A0ABS1BKX7_9SPHI</name>
<keyword evidence="2" id="KW-1185">Reference proteome</keyword>
<organism evidence="1 2">
    <name type="scientific">Pedobacter segetis</name>
    <dbReference type="NCBI Taxonomy" id="2793069"/>
    <lineage>
        <taxon>Bacteria</taxon>
        <taxon>Pseudomonadati</taxon>
        <taxon>Bacteroidota</taxon>
        <taxon>Sphingobacteriia</taxon>
        <taxon>Sphingobacteriales</taxon>
        <taxon>Sphingobacteriaceae</taxon>
        <taxon>Pedobacter</taxon>
    </lineage>
</organism>
<gene>
    <name evidence="1" type="ORF">I5M32_11270</name>
</gene>
<proteinExistence type="predicted"/>
<dbReference type="EMBL" id="JAEHFY010000014">
    <property type="protein sequence ID" value="MBK0383537.1"/>
    <property type="molecule type" value="Genomic_DNA"/>
</dbReference>
<evidence type="ECO:0000313" key="2">
    <source>
        <dbReference type="Proteomes" id="UP000660024"/>
    </source>
</evidence>
<evidence type="ECO:0000313" key="1">
    <source>
        <dbReference type="EMBL" id="MBK0383537.1"/>
    </source>
</evidence>
<dbReference type="Proteomes" id="UP000660024">
    <property type="component" value="Unassembled WGS sequence"/>
</dbReference>
<sequence>MKETPVKAYTYKELYIMYGVSSKTFKKWLTTAQITIPEGCRTLTPIKVKEIFEKLEMPS</sequence>
<evidence type="ECO:0008006" key="3">
    <source>
        <dbReference type="Google" id="ProtNLM"/>
    </source>
</evidence>
<accession>A0ABS1BKX7</accession>
<protein>
    <recommendedName>
        <fullName evidence="3">DNA-binding protein</fullName>
    </recommendedName>
</protein>
<reference evidence="1 2" key="1">
    <citation type="submission" date="2020-12" db="EMBL/GenBank/DDBJ databases">
        <title>Bacterial novel species Pedobacter sp. SD-b isolated from soil.</title>
        <authorList>
            <person name="Jung H.-Y."/>
        </authorList>
    </citation>
    <scope>NUCLEOTIDE SEQUENCE [LARGE SCALE GENOMIC DNA]</scope>
    <source>
        <strain evidence="1 2">SD-b</strain>
    </source>
</reference>
<dbReference type="RefSeq" id="WP_200586341.1">
    <property type="nucleotide sequence ID" value="NZ_JAEHFY010000014.1"/>
</dbReference>